<comment type="caution">
    <text evidence="1">The sequence shown here is derived from an EMBL/GenBank/DDBJ whole genome shotgun (WGS) entry which is preliminary data.</text>
</comment>
<proteinExistence type="predicted"/>
<dbReference type="RefSeq" id="WP_382398057.1">
    <property type="nucleotide sequence ID" value="NZ_JBHSWH010000001.1"/>
</dbReference>
<name>A0ABW2ABC2_9MICO</name>
<dbReference type="Proteomes" id="UP001596298">
    <property type="component" value="Unassembled WGS sequence"/>
</dbReference>
<accession>A0ABW2ABC2</accession>
<organism evidence="1 2">
    <name type="scientific">Flexivirga alba</name>
    <dbReference type="NCBI Taxonomy" id="702742"/>
    <lineage>
        <taxon>Bacteria</taxon>
        <taxon>Bacillati</taxon>
        <taxon>Actinomycetota</taxon>
        <taxon>Actinomycetes</taxon>
        <taxon>Micrococcales</taxon>
        <taxon>Dermacoccaceae</taxon>
        <taxon>Flexivirga</taxon>
    </lineage>
</organism>
<reference evidence="2" key="1">
    <citation type="journal article" date="2019" name="Int. J. Syst. Evol. Microbiol.">
        <title>The Global Catalogue of Microorganisms (GCM) 10K type strain sequencing project: providing services to taxonomists for standard genome sequencing and annotation.</title>
        <authorList>
            <consortium name="The Broad Institute Genomics Platform"/>
            <consortium name="The Broad Institute Genome Sequencing Center for Infectious Disease"/>
            <person name="Wu L."/>
            <person name="Ma J."/>
        </authorList>
    </citation>
    <scope>NUCLEOTIDE SEQUENCE [LARGE SCALE GENOMIC DNA]</scope>
    <source>
        <strain evidence="2">CCUG 58127</strain>
    </source>
</reference>
<keyword evidence="2" id="KW-1185">Reference proteome</keyword>
<dbReference type="EMBL" id="JBHSWH010000001">
    <property type="protein sequence ID" value="MFC6704120.1"/>
    <property type="molecule type" value="Genomic_DNA"/>
</dbReference>
<evidence type="ECO:0000313" key="1">
    <source>
        <dbReference type="EMBL" id="MFC6704120.1"/>
    </source>
</evidence>
<sequence>MSTHDRGREPMAGKTVLVTGASGGIGRATSLCLAADRYDSRRFPIAGRLDASTTLDELVE</sequence>
<gene>
    <name evidence="1" type="ORF">ACFQDH_02245</name>
</gene>
<evidence type="ECO:0000313" key="2">
    <source>
        <dbReference type="Proteomes" id="UP001596298"/>
    </source>
</evidence>
<dbReference type="SUPFAM" id="SSF51735">
    <property type="entry name" value="NAD(P)-binding Rossmann-fold domains"/>
    <property type="match status" value="1"/>
</dbReference>
<evidence type="ECO:0008006" key="3">
    <source>
        <dbReference type="Google" id="ProtNLM"/>
    </source>
</evidence>
<dbReference type="Gene3D" id="3.40.50.720">
    <property type="entry name" value="NAD(P)-binding Rossmann-like Domain"/>
    <property type="match status" value="1"/>
</dbReference>
<dbReference type="InterPro" id="IPR036291">
    <property type="entry name" value="NAD(P)-bd_dom_sf"/>
</dbReference>
<protein>
    <recommendedName>
        <fullName evidence="3">SDR family NAD(P)-dependent oxidoreductase</fullName>
    </recommendedName>
</protein>